<dbReference type="PANTHER" id="PTHR23534:SF1">
    <property type="entry name" value="MAJOR FACILITATOR SUPERFAMILY PROTEIN"/>
    <property type="match status" value="1"/>
</dbReference>
<dbReference type="Gene3D" id="1.20.1250.20">
    <property type="entry name" value="MFS general substrate transporter like domains"/>
    <property type="match status" value="1"/>
</dbReference>
<dbReference type="InterPro" id="IPR036259">
    <property type="entry name" value="MFS_trans_sf"/>
</dbReference>
<dbReference type="PROSITE" id="PS50850">
    <property type="entry name" value="MFS"/>
    <property type="match status" value="1"/>
</dbReference>
<keyword evidence="7" id="KW-1185">Reference proteome</keyword>
<evidence type="ECO:0000256" key="3">
    <source>
        <dbReference type="ARBA" id="ARBA00023136"/>
    </source>
</evidence>
<keyword evidence="3 4" id="KW-0472">Membrane</keyword>
<feature type="transmembrane region" description="Helical" evidence="4">
    <location>
        <begin position="307"/>
        <end position="327"/>
    </location>
</feature>
<evidence type="ECO:0000259" key="5">
    <source>
        <dbReference type="PROSITE" id="PS50850"/>
    </source>
</evidence>
<feature type="transmembrane region" description="Helical" evidence="4">
    <location>
        <begin position="217"/>
        <end position="236"/>
    </location>
</feature>
<feature type="transmembrane region" description="Helical" evidence="4">
    <location>
        <begin position="348"/>
        <end position="366"/>
    </location>
</feature>
<keyword evidence="2 4" id="KW-1133">Transmembrane helix</keyword>
<name>A0A9J6RJ66_9GAMM</name>
<feature type="transmembrane region" description="Helical" evidence="4">
    <location>
        <begin position="78"/>
        <end position="96"/>
    </location>
</feature>
<dbReference type="EMBL" id="JAPTGG010000003">
    <property type="protein sequence ID" value="MCZ0864417.1"/>
    <property type="molecule type" value="Genomic_DNA"/>
</dbReference>
<feature type="transmembrane region" description="Helical" evidence="4">
    <location>
        <begin position="102"/>
        <end position="119"/>
    </location>
</feature>
<evidence type="ECO:0000256" key="4">
    <source>
        <dbReference type="SAM" id="Phobius"/>
    </source>
</evidence>
<gene>
    <name evidence="6" type="ORF">O0V09_04360</name>
</gene>
<dbReference type="InterPro" id="IPR011701">
    <property type="entry name" value="MFS"/>
</dbReference>
<evidence type="ECO:0000256" key="1">
    <source>
        <dbReference type="ARBA" id="ARBA00022692"/>
    </source>
</evidence>
<evidence type="ECO:0000313" key="7">
    <source>
        <dbReference type="Proteomes" id="UP001069090"/>
    </source>
</evidence>
<organism evidence="6 7">
    <name type="scientific">Dasania phycosphaerae</name>
    <dbReference type="NCBI Taxonomy" id="2950436"/>
    <lineage>
        <taxon>Bacteria</taxon>
        <taxon>Pseudomonadati</taxon>
        <taxon>Pseudomonadota</taxon>
        <taxon>Gammaproteobacteria</taxon>
        <taxon>Cellvibrionales</taxon>
        <taxon>Spongiibacteraceae</taxon>
        <taxon>Dasania</taxon>
    </lineage>
</organism>
<dbReference type="InterPro" id="IPR020846">
    <property type="entry name" value="MFS_dom"/>
</dbReference>
<feature type="transmembrane region" description="Helical" evidence="4">
    <location>
        <begin position="372"/>
        <end position="389"/>
    </location>
</feature>
<feature type="transmembrane region" description="Helical" evidence="4">
    <location>
        <begin position="164"/>
        <end position="188"/>
    </location>
</feature>
<dbReference type="PANTHER" id="PTHR23534">
    <property type="entry name" value="MFS PERMEASE"/>
    <property type="match status" value="1"/>
</dbReference>
<feature type="transmembrane region" description="Helical" evidence="4">
    <location>
        <begin position="283"/>
        <end position="301"/>
    </location>
</feature>
<accession>A0A9J6RJ66</accession>
<dbReference type="Pfam" id="PF07690">
    <property type="entry name" value="MFS_1"/>
    <property type="match status" value="1"/>
</dbReference>
<evidence type="ECO:0000256" key="2">
    <source>
        <dbReference type="ARBA" id="ARBA00022989"/>
    </source>
</evidence>
<feature type="transmembrane region" description="Helical" evidence="4">
    <location>
        <begin position="48"/>
        <end position="66"/>
    </location>
</feature>
<dbReference type="SUPFAM" id="SSF103473">
    <property type="entry name" value="MFS general substrate transporter"/>
    <property type="match status" value="1"/>
</dbReference>
<dbReference type="RefSeq" id="WP_258330573.1">
    <property type="nucleotide sequence ID" value="NZ_JAPTGG010000003.1"/>
</dbReference>
<proteinExistence type="predicted"/>
<keyword evidence="1 4" id="KW-0812">Transmembrane</keyword>
<dbReference type="GO" id="GO:0022857">
    <property type="term" value="F:transmembrane transporter activity"/>
    <property type="evidence" value="ECO:0007669"/>
    <property type="project" value="InterPro"/>
</dbReference>
<reference evidence="6 7" key="1">
    <citation type="submission" date="2022-12" db="EMBL/GenBank/DDBJ databases">
        <title>Dasania phycosphaerae sp. nov., isolated from particulate material of the south coast of Korea.</title>
        <authorList>
            <person name="Jiang Y."/>
        </authorList>
    </citation>
    <scope>NUCLEOTIDE SEQUENCE [LARGE SCALE GENOMIC DNA]</scope>
    <source>
        <strain evidence="6 7">GY-19</strain>
    </source>
</reference>
<comment type="caution">
    <text evidence="6">The sequence shown here is derived from an EMBL/GenBank/DDBJ whole genome shotgun (WGS) entry which is preliminary data.</text>
</comment>
<feature type="transmembrane region" description="Helical" evidence="4">
    <location>
        <begin position="256"/>
        <end position="276"/>
    </location>
</feature>
<feature type="transmembrane region" description="Helical" evidence="4">
    <location>
        <begin position="12"/>
        <end position="42"/>
    </location>
</feature>
<evidence type="ECO:0000313" key="6">
    <source>
        <dbReference type="EMBL" id="MCZ0864417.1"/>
    </source>
</evidence>
<dbReference type="AlphaFoldDB" id="A0A9J6RJ66"/>
<protein>
    <submittedName>
        <fullName evidence="6">MFS transporter</fullName>
    </submittedName>
</protein>
<feature type="transmembrane region" description="Helical" evidence="4">
    <location>
        <begin position="131"/>
        <end position="152"/>
    </location>
</feature>
<sequence>MIKRLFAQLPTSVWLLVLAYALMNSGGSLVVFIASLIATHIAPSQDQATLPVALMIVGVACSAIPLGKLQTRYGRKKVFLGFAVLACGSALLSALSLWDKNFYQFCAATFLMGFTMASAHQYRFAVIEHAGVAQAATVTSILLLGGLLSAFIGPEIALLGKSLIAYDFIGSYLLLAIIFALCVLLLAFTRDSPVSNLASDLSPSTHSGWQLILRSPILLLALLSSVVAYMVMSFIMTATPLTMHQHMGHSLDHTKLVIQSHIAAMYLPSLLAGLLIRRCGFRWVLWPGLMTFLICVVIAMYNNHFIHFWLALVLLGIGWNFLFIAGTTLLPMGHNHEDRFKVQATNDFILFTCQAIAALSSGWFLYHYQWQGVLLMTLPLLLFYLFFLWRSTAFPLIKAANN</sequence>
<dbReference type="Proteomes" id="UP001069090">
    <property type="component" value="Unassembled WGS sequence"/>
</dbReference>
<feature type="domain" description="Major facilitator superfamily (MFS) profile" evidence="5">
    <location>
        <begin position="217"/>
        <end position="402"/>
    </location>
</feature>